<evidence type="ECO:0000313" key="3">
    <source>
        <dbReference type="Proteomes" id="UP001217754"/>
    </source>
</evidence>
<dbReference type="GeneID" id="85227022"/>
<dbReference type="Pfam" id="PF08615">
    <property type="entry name" value="RNase_H2_suC"/>
    <property type="match status" value="1"/>
</dbReference>
<dbReference type="Proteomes" id="UP001217754">
    <property type="component" value="Chromosome 6"/>
</dbReference>
<feature type="region of interest" description="Disordered" evidence="1">
    <location>
        <begin position="115"/>
        <end position="168"/>
    </location>
</feature>
<feature type="compositionally biased region" description="Acidic residues" evidence="1">
    <location>
        <begin position="135"/>
        <end position="145"/>
    </location>
</feature>
<dbReference type="EMBL" id="CP119963">
    <property type="protein sequence ID" value="WFD40385.1"/>
    <property type="molecule type" value="Genomic_DNA"/>
</dbReference>
<dbReference type="GO" id="GO:0006401">
    <property type="term" value="P:RNA catabolic process"/>
    <property type="evidence" value="ECO:0007669"/>
    <property type="project" value="InterPro"/>
</dbReference>
<dbReference type="CDD" id="cd09271">
    <property type="entry name" value="RNase_H2-C"/>
    <property type="match status" value="1"/>
</dbReference>
<organism evidence="2 3">
    <name type="scientific">Malassezia japonica</name>
    <dbReference type="NCBI Taxonomy" id="223818"/>
    <lineage>
        <taxon>Eukaryota</taxon>
        <taxon>Fungi</taxon>
        <taxon>Dikarya</taxon>
        <taxon>Basidiomycota</taxon>
        <taxon>Ustilaginomycotina</taxon>
        <taxon>Malasseziomycetes</taxon>
        <taxon>Malasseziales</taxon>
        <taxon>Malasseziaceae</taxon>
        <taxon>Malassezia</taxon>
    </lineage>
</organism>
<dbReference type="GO" id="GO:0032299">
    <property type="term" value="C:ribonuclease H2 complex"/>
    <property type="evidence" value="ECO:0007669"/>
    <property type="project" value="InterPro"/>
</dbReference>
<sequence length="222" mass="24087">MDPDTFLPLAARLNTTAKAYAATEAVAAHLMPFSIEYNGPAPVDTYLVLHKPDEKATEPVDLQADTEAVSAFRGRKIHGTKLQLPKNYTLGFFHMREEEAPVDFNAAPKSTRVKSSVSAVTAPPAPVRGSRFTLDDDEDEEDEEGALDHTGFHDYPSAADEPEETSAGPEPLAWAKHGLHPVASAGNSLWVWGPDGPIDSGDDAYIRTCNEWLTAIAPVLHR</sequence>
<proteinExistence type="predicted"/>
<reference evidence="2" key="1">
    <citation type="submission" date="2023-03" db="EMBL/GenBank/DDBJ databases">
        <title>Mating type loci evolution in Malassezia.</title>
        <authorList>
            <person name="Coelho M.A."/>
        </authorList>
    </citation>
    <scope>NUCLEOTIDE SEQUENCE</scope>
    <source>
        <strain evidence="2">CBS 9431</strain>
    </source>
</reference>
<keyword evidence="3" id="KW-1185">Reference proteome</keyword>
<dbReference type="PANTHER" id="PTHR47204">
    <property type="entry name" value="OS02G0168900 PROTEIN"/>
    <property type="match status" value="1"/>
</dbReference>
<name>A0AAF0F3Y8_9BASI</name>
<evidence type="ECO:0000256" key="1">
    <source>
        <dbReference type="SAM" id="MobiDB-lite"/>
    </source>
</evidence>
<gene>
    <name evidence="2" type="ORF">MJAP1_003371</name>
</gene>
<dbReference type="InterPro" id="IPR013924">
    <property type="entry name" value="RNase_H2_suC"/>
</dbReference>
<evidence type="ECO:0000313" key="2">
    <source>
        <dbReference type="EMBL" id="WFD40385.1"/>
    </source>
</evidence>
<protein>
    <submittedName>
        <fullName evidence="2">Uncharacterized protein</fullName>
    </submittedName>
</protein>
<dbReference type="Gene3D" id="2.40.128.680">
    <property type="match status" value="1"/>
</dbReference>
<dbReference type="AlphaFoldDB" id="A0AAF0F3Y8"/>
<accession>A0AAF0F3Y8</accession>
<dbReference type="RefSeq" id="XP_060123282.1">
    <property type="nucleotide sequence ID" value="XM_060267299.1"/>
</dbReference>
<dbReference type="PANTHER" id="PTHR47204:SF1">
    <property type="entry name" value="RIBONUCLEASE H2 SUBUNIT C"/>
    <property type="match status" value="1"/>
</dbReference>